<dbReference type="Proteomes" id="UP000231564">
    <property type="component" value="Chromosome MARIT"/>
</dbReference>
<evidence type="ECO:0000313" key="2">
    <source>
        <dbReference type="Proteomes" id="UP000231564"/>
    </source>
</evidence>
<dbReference type="EMBL" id="LT634361">
    <property type="protein sequence ID" value="SFZ85164.1"/>
    <property type="molecule type" value="Genomic_DNA"/>
</dbReference>
<dbReference type="STRING" id="1349785.GCA_000509405_01626"/>
<dbReference type="KEGG" id="tmar:MARIT_3083"/>
<proteinExistence type="predicted"/>
<accession>A0A2H1EEB9</accession>
<dbReference type="AlphaFoldDB" id="A0A2H1EEB9"/>
<reference evidence="1 2" key="1">
    <citation type="submission" date="2016-11" db="EMBL/GenBank/DDBJ databases">
        <authorList>
            <person name="Jaros S."/>
            <person name="Januszkiewicz K."/>
            <person name="Wedrychowicz H."/>
        </authorList>
    </citation>
    <scope>NUCLEOTIDE SEQUENCE [LARGE SCALE GENOMIC DNA]</scope>
    <source>
        <strain evidence="1">NCIMB 2154T</strain>
    </source>
</reference>
<evidence type="ECO:0000313" key="1">
    <source>
        <dbReference type="EMBL" id="SFZ85164.1"/>
    </source>
</evidence>
<organism evidence="1 2">
    <name type="scientific">Tenacibaculum maritimum NCIMB 2154</name>
    <dbReference type="NCBI Taxonomy" id="1349785"/>
    <lineage>
        <taxon>Bacteria</taxon>
        <taxon>Pseudomonadati</taxon>
        <taxon>Bacteroidota</taxon>
        <taxon>Flavobacteriia</taxon>
        <taxon>Flavobacteriales</taxon>
        <taxon>Flavobacteriaceae</taxon>
        <taxon>Tenacibaculum</taxon>
    </lineage>
</organism>
<keyword evidence="2" id="KW-1185">Reference proteome</keyword>
<gene>
    <name evidence="1" type="ORF">MARIT_3083</name>
</gene>
<dbReference type="OrthoDB" id="1262821at2"/>
<protein>
    <recommendedName>
        <fullName evidence="3">Glycine dehydrogenase</fullName>
    </recommendedName>
</protein>
<sequence length="88" mass="10294">MFKMFKVSCDEATTICDKSQYNEATLLEKIKLNWHLLMCRVCSKYVIQNRTMTGLFKMKASDCKSHKHCLSSDDKDLLKEKLKKVTLK</sequence>
<name>A0A2H1EEB9_9FLAO</name>
<evidence type="ECO:0008006" key="3">
    <source>
        <dbReference type="Google" id="ProtNLM"/>
    </source>
</evidence>